<dbReference type="EMBL" id="AZEZ01000092">
    <property type="protein sequence ID" value="KRL43199.1"/>
    <property type="molecule type" value="Genomic_DNA"/>
</dbReference>
<dbReference type="SMART" id="SM00478">
    <property type="entry name" value="ENDO3c"/>
    <property type="match status" value="1"/>
</dbReference>
<organism evidence="6 7">
    <name type="scientific">Companilactobacillus mindensis DSM 14500</name>
    <dbReference type="NCBI Taxonomy" id="1423770"/>
    <lineage>
        <taxon>Bacteria</taxon>
        <taxon>Bacillati</taxon>
        <taxon>Bacillota</taxon>
        <taxon>Bacilli</taxon>
        <taxon>Lactobacillales</taxon>
        <taxon>Lactobacillaceae</taxon>
        <taxon>Companilactobacillus</taxon>
    </lineage>
</organism>
<gene>
    <name evidence="6" type="ORF">FD29_GL001176</name>
</gene>
<comment type="caution">
    <text evidence="6">The sequence shown here is derived from an EMBL/GenBank/DDBJ whole genome shotgun (WGS) entry which is preliminary data.</text>
</comment>
<keyword evidence="3" id="KW-0227">DNA damage</keyword>
<dbReference type="GO" id="GO:0032993">
    <property type="term" value="C:protein-DNA complex"/>
    <property type="evidence" value="ECO:0007669"/>
    <property type="project" value="TreeGrafter"/>
</dbReference>
<dbReference type="GO" id="GO:0005737">
    <property type="term" value="C:cytoplasm"/>
    <property type="evidence" value="ECO:0007669"/>
    <property type="project" value="TreeGrafter"/>
</dbReference>
<dbReference type="InterPro" id="IPR051912">
    <property type="entry name" value="Alkylbase_DNA_Glycosylase/TA"/>
</dbReference>
<name>A0A0R1QEG1_9LACO</name>
<dbReference type="PANTHER" id="PTHR43003">
    <property type="entry name" value="DNA-3-METHYLADENINE GLYCOSYLASE"/>
    <property type="match status" value="1"/>
</dbReference>
<dbReference type="Pfam" id="PF00730">
    <property type="entry name" value="HhH-GPD"/>
    <property type="match status" value="1"/>
</dbReference>
<evidence type="ECO:0000256" key="2">
    <source>
        <dbReference type="ARBA" id="ARBA00012000"/>
    </source>
</evidence>
<dbReference type="SUPFAM" id="SSF48150">
    <property type="entry name" value="DNA-glycosylase"/>
    <property type="match status" value="1"/>
</dbReference>
<sequence>MLETKHFDEESPEIKYLCQKDKHLAKAIKMIGPLDYQVNRDGYAFLVSQIIGQMLSNKVADVLTQRLTNDCQGHISITSINSLSDEDIRAIGISHSKVNYIRNLTEAIVKKDIDFAQYQTMNDVDIIKDLTTVKGIGNWSAKMYLLFVLDRPDILPFEDVAFLQGYGWIYKTTDYKVELVKKKCKKWHPYSSLAARYMYKVLDSGLTKEEFHLFK</sequence>
<dbReference type="PATRIC" id="fig|1423770.3.peg.1210"/>
<evidence type="ECO:0000256" key="3">
    <source>
        <dbReference type="ARBA" id="ARBA00022763"/>
    </source>
</evidence>
<evidence type="ECO:0000313" key="6">
    <source>
        <dbReference type="EMBL" id="KRL43199.1"/>
    </source>
</evidence>
<dbReference type="RefSeq" id="WP_057888555.1">
    <property type="nucleotide sequence ID" value="NZ_AZEZ01000092.1"/>
</dbReference>
<comment type="catalytic activity">
    <reaction evidence="1">
        <text>Hydrolysis of alkylated DNA, releasing 3-methyladenine, 3-methylguanine, 7-methylguanine and 7-methyladenine.</text>
        <dbReference type="EC" id="3.2.2.21"/>
    </reaction>
</comment>
<dbReference type="InterPro" id="IPR011257">
    <property type="entry name" value="DNA_glycosylase"/>
</dbReference>
<dbReference type="EC" id="3.2.2.21" evidence="2"/>
<dbReference type="Gene3D" id="1.10.340.30">
    <property type="entry name" value="Hypothetical protein, domain 2"/>
    <property type="match status" value="1"/>
</dbReference>
<dbReference type="Gene3D" id="1.10.1670.40">
    <property type="match status" value="1"/>
</dbReference>
<keyword evidence="4" id="KW-0234">DNA repair</keyword>
<protein>
    <recommendedName>
        <fullName evidence="2">DNA-3-methyladenine glycosylase II</fullName>
        <ecNumber evidence="2">3.2.2.21</ecNumber>
    </recommendedName>
</protein>
<evidence type="ECO:0000256" key="4">
    <source>
        <dbReference type="ARBA" id="ARBA00023204"/>
    </source>
</evidence>
<dbReference type="CDD" id="cd00056">
    <property type="entry name" value="ENDO3c"/>
    <property type="match status" value="1"/>
</dbReference>
<dbReference type="GO" id="GO:0006285">
    <property type="term" value="P:base-excision repair, AP site formation"/>
    <property type="evidence" value="ECO:0007669"/>
    <property type="project" value="TreeGrafter"/>
</dbReference>
<evidence type="ECO:0000259" key="5">
    <source>
        <dbReference type="SMART" id="SM00478"/>
    </source>
</evidence>
<dbReference type="Proteomes" id="UP000050872">
    <property type="component" value="Unassembled WGS sequence"/>
</dbReference>
<dbReference type="GO" id="GO:0043916">
    <property type="term" value="F:DNA-7-methylguanine glycosylase activity"/>
    <property type="evidence" value="ECO:0007669"/>
    <property type="project" value="TreeGrafter"/>
</dbReference>
<dbReference type="PANTHER" id="PTHR43003:SF5">
    <property type="entry name" value="DNA-3-METHYLADENINE GLYCOSYLASE"/>
    <property type="match status" value="1"/>
</dbReference>
<evidence type="ECO:0000313" key="7">
    <source>
        <dbReference type="Proteomes" id="UP000050872"/>
    </source>
</evidence>
<keyword evidence="7" id="KW-1185">Reference proteome</keyword>
<evidence type="ECO:0000256" key="1">
    <source>
        <dbReference type="ARBA" id="ARBA00000086"/>
    </source>
</evidence>
<reference evidence="6 7" key="1">
    <citation type="journal article" date="2015" name="Genome Announc.">
        <title>Expanding the biotechnology potential of lactobacilli through comparative genomics of 213 strains and associated genera.</title>
        <authorList>
            <person name="Sun Z."/>
            <person name="Harris H.M."/>
            <person name="McCann A."/>
            <person name="Guo C."/>
            <person name="Argimon S."/>
            <person name="Zhang W."/>
            <person name="Yang X."/>
            <person name="Jeffery I.B."/>
            <person name="Cooney J.C."/>
            <person name="Kagawa T.F."/>
            <person name="Liu W."/>
            <person name="Song Y."/>
            <person name="Salvetti E."/>
            <person name="Wrobel A."/>
            <person name="Rasinkangas P."/>
            <person name="Parkhill J."/>
            <person name="Rea M.C."/>
            <person name="O'Sullivan O."/>
            <person name="Ritari J."/>
            <person name="Douillard F.P."/>
            <person name="Paul Ross R."/>
            <person name="Yang R."/>
            <person name="Briner A.E."/>
            <person name="Felis G.E."/>
            <person name="de Vos W.M."/>
            <person name="Barrangou R."/>
            <person name="Klaenhammer T.R."/>
            <person name="Caufield P.W."/>
            <person name="Cui Y."/>
            <person name="Zhang H."/>
            <person name="O'Toole P.W."/>
        </authorList>
    </citation>
    <scope>NUCLEOTIDE SEQUENCE [LARGE SCALE GENOMIC DNA]</scope>
    <source>
        <strain evidence="6 7">DSM 14500</strain>
    </source>
</reference>
<dbReference type="InterPro" id="IPR003265">
    <property type="entry name" value="HhH-GPD_domain"/>
</dbReference>
<dbReference type="OrthoDB" id="9785929at2"/>
<dbReference type="STRING" id="1423770.FD29_GL001176"/>
<dbReference type="AlphaFoldDB" id="A0A0R1QEG1"/>
<dbReference type="GO" id="GO:0032131">
    <property type="term" value="F:alkylated DNA binding"/>
    <property type="evidence" value="ECO:0007669"/>
    <property type="project" value="TreeGrafter"/>
</dbReference>
<dbReference type="GO" id="GO:0008725">
    <property type="term" value="F:DNA-3-methyladenine glycosylase activity"/>
    <property type="evidence" value="ECO:0007669"/>
    <property type="project" value="TreeGrafter"/>
</dbReference>
<feature type="domain" description="HhH-GPD" evidence="5">
    <location>
        <begin position="55"/>
        <end position="203"/>
    </location>
</feature>
<accession>A0A0R1QEG1</accession>
<dbReference type="GO" id="GO:0006307">
    <property type="term" value="P:DNA alkylation repair"/>
    <property type="evidence" value="ECO:0007669"/>
    <property type="project" value="TreeGrafter"/>
</dbReference>
<proteinExistence type="predicted"/>